<dbReference type="InterPro" id="IPR003594">
    <property type="entry name" value="HATPase_dom"/>
</dbReference>
<dbReference type="Pfam" id="PF00989">
    <property type="entry name" value="PAS"/>
    <property type="match status" value="1"/>
</dbReference>
<dbReference type="SUPFAM" id="SSF47384">
    <property type="entry name" value="Homodimeric domain of signal transducing histidine kinase"/>
    <property type="match status" value="1"/>
</dbReference>
<evidence type="ECO:0000256" key="7">
    <source>
        <dbReference type="ARBA" id="ARBA00022692"/>
    </source>
</evidence>
<evidence type="ECO:0000256" key="14">
    <source>
        <dbReference type="SAM" id="Phobius"/>
    </source>
</evidence>
<dbReference type="InterPro" id="IPR035965">
    <property type="entry name" value="PAS-like_dom_sf"/>
</dbReference>
<evidence type="ECO:0000256" key="1">
    <source>
        <dbReference type="ARBA" id="ARBA00000085"/>
    </source>
</evidence>
<keyword evidence="12" id="KW-0902">Two-component regulatory system</keyword>
<dbReference type="Pfam" id="PF00512">
    <property type="entry name" value="HisKA"/>
    <property type="match status" value="1"/>
</dbReference>
<dbReference type="Pfam" id="PF02518">
    <property type="entry name" value="HATPase_c"/>
    <property type="match status" value="1"/>
</dbReference>
<dbReference type="GO" id="GO:0005886">
    <property type="term" value="C:plasma membrane"/>
    <property type="evidence" value="ECO:0007669"/>
    <property type="project" value="UniProtKB-SubCell"/>
</dbReference>
<feature type="domain" description="HAMP" evidence="16">
    <location>
        <begin position="199"/>
        <end position="251"/>
    </location>
</feature>
<evidence type="ECO:0000256" key="10">
    <source>
        <dbReference type="ARBA" id="ARBA00022840"/>
    </source>
</evidence>
<dbReference type="GO" id="GO:0005524">
    <property type="term" value="F:ATP binding"/>
    <property type="evidence" value="ECO:0007669"/>
    <property type="project" value="UniProtKB-KW"/>
</dbReference>
<dbReference type="PANTHER" id="PTHR42878:SF3">
    <property type="entry name" value="HISTIDINE PROTEIN KINASE SAES"/>
    <property type="match status" value="1"/>
</dbReference>
<sequence length="594" mass="67191">MMFWKSVVGKLWATIILLVAVVLFVLTILLLEFLQNYHLNNAEEHLTKLAEKVAVVMESYDDYRMALSTAWEIVDASSARFVIIASEDQYWYSPNTNNLTNLPLELFLKDKKLSKVLKDKKKVVIEGDFPVEGNGEDLHNEIIIVGVPLSMLPDEQGGVFLYQSLDVVQNTMDHVKKIIYLSAGIAIVLTTIFAFFLLTRINAPLRKMKEAAANVANGDFNIKVPIVTSDEIGELAIAFNRMAKEIDNNITALNQEKEQLTSILSSMADGVITLDSSGEILQTNPPAERFLLAWHYEQGMNIIGNSDIPKEVQELFQQVVTLEKEQVTEVTMQGRSWVVVMTPLYNQSFVRGAVAVLRDMTEERRMDKLREDFIANVSHELRTPIAMMQGYSEAIVDNVLGNEEENRELGKIIYDESLRMGRLVNELLDLARMETEHFKLHLSEVEIRSFTERITKKFQGMAKEQNVILSFVKPNKEIYMSIDADRIEQVLTNLIDNAIRHTKVDGKVEVRIEILDSGVTFEVQDNGSGIPKEDLPFVFERFYKADKARTRGRSGTGLGLAIAKNIVESHGGQIFVHSIVNKGTTFSFFLPYKS</sequence>
<dbReference type="InterPro" id="IPR004358">
    <property type="entry name" value="Sig_transdc_His_kin-like_C"/>
</dbReference>
<feature type="domain" description="Histidine kinase" evidence="15">
    <location>
        <begin position="376"/>
        <end position="594"/>
    </location>
</feature>
<dbReference type="Gene3D" id="6.10.340.10">
    <property type="match status" value="1"/>
</dbReference>
<reference evidence="17 18" key="1">
    <citation type="submission" date="2018-04" db="EMBL/GenBank/DDBJ databases">
        <title>Camelliibacillus theae gen. nov., sp. nov., isolated from Pu'er tea.</title>
        <authorList>
            <person name="Niu L."/>
        </authorList>
    </citation>
    <scope>NUCLEOTIDE SEQUENCE [LARGE SCALE GENOMIC DNA]</scope>
    <source>
        <strain evidence="17 18">T8</strain>
    </source>
</reference>
<feature type="transmembrane region" description="Helical" evidence="14">
    <location>
        <begin position="178"/>
        <end position="198"/>
    </location>
</feature>
<dbReference type="SUPFAM" id="SSF158472">
    <property type="entry name" value="HAMP domain-like"/>
    <property type="match status" value="1"/>
</dbReference>
<evidence type="ECO:0000256" key="9">
    <source>
        <dbReference type="ARBA" id="ARBA00022777"/>
    </source>
</evidence>
<keyword evidence="18" id="KW-1185">Reference proteome</keyword>
<dbReference type="AlphaFoldDB" id="A0A2U1K4F6"/>
<dbReference type="SUPFAM" id="SSF55785">
    <property type="entry name" value="PYP-like sensor domain (PAS domain)"/>
    <property type="match status" value="1"/>
</dbReference>
<dbReference type="Gene3D" id="3.30.450.20">
    <property type="entry name" value="PAS domain"/>
    <property type="match status" value="1"/>
</dbReference>
<feature type="transmembrane region" description="Helical" evidence="14">
    <location>
        <begin position="12"/>
        <end position="31"/>
    </location>
</feature>
<dbReference type="FunFam" id="3.30.450.20:FF:000098">
    <property type="entry name" value="Sensor histidine kinase ResE"/>
    <property type="match status" value="1"/>
</dbReference>
<keyword evidence="5" id="KW-0597">Phosphoprotein</keyword>
<evidence type="ECO:0000256" key="3">
    <source>
        <dbReference type="ARBA" id="ARBA00012438"/>
    </source>
</evidence>
<dbReference type="Gene3D" id="1.10.287.130">
    <property type="match status" value="1"/>
</dbReference>
<dbReference type="InterPro" id="IPR041328">
    <property type="entry name" value="HisK_sensor"/>
</dbReference>
<comment type="subcellular location">
    <subcellularLocation>
        <location evidence="2">Cell membrane</location>
        <topology evidence="2">Multi-pass membrane protein</topology>
    </subcellularLocation>
</comment>
<dbReference type="InterPro" id="IPR000014">
    <property type="entry name" value="PAS"/>
</dbReference>
<dbReference type="PANTHER" id="PTHR42878">
    <property type="entry name" value="TWO-COMPONENT HISTIDINE KINASE"/>
    <property type="match status" value="1"/>
</dbReference>
<dbReference type="SMART" id="SM00388">
    <property type="entry name" value="HisKA"/>
    <property type="match status" value="1"/>
</dbReference>
<dbReference type="CDD" id="cd00075">
    <property type="entry name" value="HATPase"/>
    <property type="match status" value="1"/>
</dbReference>
<evidence type="ECO:0000256" key="8">
    <source>
        <dbReference type="ARBA" id="ARBA00022741"/>
    </source>
</evidence>
<dbReference type="PROSITE" id="PS50109">
    <property type="entry name" value="HIS_KIN"/>
    <property type="match status" value="1"/>
</dbReference>
<dbReference type="InterPro" id="IPR005467">
    <property type="entry name" value="His_kinase_dom"/>
</dbReference>
<dbReference type="Pfam" id="PF18698">
    <property type="entry name" value="HisK_sensor"/>
    <property type="match status" value="1"/>
</dbReference>
<dbReference type="InterPro" id="IPR003660">
    <property type="entry name" value="HAMP_dom"/>
</dbReference>
<dbReference type="SUPFAM" id="SSF55874">
    <property type="entry name" value="ATPase domain of HSP90 chaperone/DNA topoisomerase II/histidine kinase"/>
    <property type="match status" value="1"/>
</dbReference>
<dbReference type="SMART" id="SM00387">
    <property type="entry name" value="HATPase_c"/>
    <property type="match status" value="1"/>
</dbReference>
<organism evidence="17 18">
    <name type="scientific">Pueribacillus theae</name>
    <dbReference type="NCBI Taxonomy" id="2171751"/>
    <lineage>
        <taxon>Bacteria</taxon>
        <taxon>Bacillati</taxon>
        <taxon>Bacillota</taxon>
        <taxon>Bacilli</taxon>
        <taxon>Bacillales</taxon>
        <taxon>Bacillaceae</taxon>
        <taxon>Pueribacillus</taxon>
    </lineage>
</organism>
<dbReference type="GO" id="GO:0030295">
    <property type="term" value="F:protein kinase activator activity"/>
    <property type="evidence" value="ECO:0007669"/>
    <property type="project" value="TreeGrafter"/>
</dbReference>
<accession>A0A2U1K4F6</accession>
<name>A0A2U1K4F6_9BACI</name>
<dbReference type="InterPro" id="IPR003661">
    <property type="entry name" value="HisK_dim/P_dom"/>
</dbReference>
<keyword evidence="11 14" id="KW-1133">Transmembrane helix</keyword>
<dbReference type="SMART" id="SM00304">
    <property type="entry name" value="HAMP"/>
    <property type="match status" value="1"/>
</dbReference>
<evidence type="ECO:0000256" key="13">
    <source>
        <dbReference type="ARBA" id="ARBA00023136"/>
    </source>
</evidence>
<dbReference type="InterPro" id="IPR036097">
    <property type="entry name" value="HisK_dim/P_sf"/>
</dbReference>
<dbReference type="InterPro" id="IPR050351">
    <property type="entry name" value="BphY/WalK/GraS-like"/>
</dbReference>
<keyword evidence="10" id="KW-0067">ATP-binding</keyword>
<keyword evidence="9 17" id="KW-0418">Kinase</keyword>
<keyword evidence="4" id="KW-1003">Cell membrane</keyword>
<comment type="caution">
    <text evidence="17">The sequence shown here is derived from an EMBL/GenBank/DDBJ whole genome shotgun (WGS) entry which is preliminary data.</text>
</comment>
<dbReference type="Proteomes" id="UP000245998">
    <property type="component" value="Unassembled WGS sequence"/>
</dbReference>
<dbReference type="InterPro" id="IPR036890">
    <property type="entry name" value="HATPase_C_sf"/>
</dbReference>
<keyword evidence="8" id="KW-0547">Nucleotide-binding</keyword>
<comment type="catalytic activity">
    <reaction evidence="1">
        <text>ATP + protein L-histidine = ADP + protein N-phospho-L-histidine.</text>
        <dbReference type="EC" id="2.7.13.3"/>
    </reaction>
</comment>
<dbReference type="GO" id="GO:0007234">
    <property type="term" value="P:osmosensory signaling via phosphorelay pathway"/>
    <property type="evidence" value="ECO:0007669"/>
    <property type="project" value="TreeGrafter"/>
</dbReference>
<evidence type="ECO:0000256" key="5">
    <source>
        <dbReference type="ARBA" id="ARBA00022553"/>
    </source>
</evidence>
<gene>
    <name evidence="17" type="ORF">DCC39_06290</name>
</gene>
<dbReference type="RefSeq" id="WP_116554041.1">
    <property type="nucleotide sequence ID" value="NZ_QCZG01000009.1"/>
</dbReference>
<dbReference type="CDD" id="cd06225">
    <property type="entry name" value="HAMP"/>
    <property type="match status" value="1"/>
</dbReference>
<dbReference type="GO" id="GO:0006355">
    <property type="term" value="P:regulation of DNA-templated transcription"/>
    <property type="evidence" value="ECO:0007669"/>
    <property type="project" value="InterPro"/>
</dbReference>
<dbReference type="PRINTS" id="PR00344">
    <property type="entry name" value="BCTRLSENSOR"/>
</dbReference>
<evidence type="ECO:0000256" key="4">
    <source>
        <dbReference type="ARBA" id="ARBA00022475"/>
    </source>
</evidence>
<dbReference type="CDD" id="cd00130">
    <property type="entry name" value="PAS"/>
    <property type="match status" value="1"/>
</dbReference>
<dbReference type="Pfam" id="PF00672">
    <property type="entry name" value="HAMP"/>
    <property type="match status" value="1"/>
</dbReference>
<dbReference type="SMART" id="SM00091">
    <property type="entry name" value="PAS"/>
    <property type="match status" value="1"/>
</dbReference>
<keyword evidence="13 14" id="KW-0472">Membrane</keyword>
<proteinExistence type="predicted"/>
<dbReference type="InterPro" id="IPR013767">
    <property type="entry name" value="PAS_fold"/>
</dbReference>
<evidence type="ECO:0000259" key="15">
    <source>
        <dbReference type="PROSITE" id="PS50109"/>
    </source>
</evidence>
<dbReference type="FunFam" id="1.10.287.130:FF:000001">
    <property type="entry name" value="Two-component sensor histidine kinase"/>
    <property type="match status" value="1"/>
</dbReference>
<dbReference type="PROSITE" id="PS50885">
    <property type="entry name" value="HAMP"/>
    <property type="match status" value="1"/>
</dbReference>
<dbReference type="GO" id="GO:0000155">
    <property type="term" value="F:phosphorelay sensor kinase activity"/>
    <property type="evidence" value="ECO:0007669"/>
    <property type="project" value="InterPro"/>
</dbReference>
<dbReference type="FunFam" id="3.30.565.10:FF:000006">
    <property type="entry name" value="Sensor histidine kinase WalK"/>
    <property type="match status" value="1"/>
</dbReference>
<protein>
    <recommendedName>
        <fullName evidence="3">histidine kinase</fullName>
        <ecNumber evidence="3">2.7.13.3</ecNumber>
    </recommendedName>
</protein>
<keyword evidence="6" id="KW-0808">Transferase</keyword>
<evidence type="ECO:0000256" key="12">
    <source>
        <dbReference type="ARBA" id="ARBA00023012"/>
    </source>
</evidence>
<dbReference type="EC" id="2.7.13.3" evidence="3"/>
<evidence type="ECO:0000256" key="6">
    <source>
        <dbReference type="ARBA" id="ARBA00022679"/>
    </source>
</evidence>
<evidence type="ECO:0000256" key="2">
    <source>
        <dbReference type="ARBA" id="ARBA00004651"/>
    </source>
</evidence>
<dbReference type="EMBL" id="QCZG01000009">
    <property type="protein sequence ID" value="PWA12407.1"/>
    <property type="molecule type" value="Genomic_DNA"/>
</dbReference>
<dbReference type="Gene3D" id="3.30.565.10">
    <property type="entry name" value="Histidine kinase-like ATPase, C-terminal domain"/>
    <property type="match status" value="1"/>
</dbReference>
<evidence type="ECO:0000313" key="18">
    <source>
        <dbReference type="Proteomes" id="UP000245998"/>
    </source>
</evidence>
<evidence type="ECO:0000256" key="11">
    <source>
        <dbReference type="ARBA" id="ARBA00022989"/>
    </source>
</evidence>
<dbReference type="CDD" id="cd00082">
    <property type="entry name" value="HisKA"/>
    <property type="match status" value="1"/>
</dbReference>
<dbReference type="GO" id="GO:0000156">
    <property type="term" value="F:phosphorelay response regulator activity"/>
    <property type="evidence" value="ECO:0007669"/>
    <property type="project" value="TreeGrafter"/>
</dbReference>
<keyword evidence="7 14" id="KW-0812">Transmembrane</keyword>
<evidence type="ECO:0000259" key="16">
    <source>
        <dbReference type="PROSITE" id="PS50885"/>
    </source>
</evidence>
<dbReference type="OrthoDB" id="9813151at2"/>
<evidence type="ECO:0000313" key="17">
    <source>
        <dbReference type="EMBL" id="PWA12407.1"/>
    </source>
</evidence>